<dbReference type="EMBL" id="CP001287">
    <property type="protein sequence ID" value="ACK66799.1"/>
    <property type="molecule type" value="Genomic_DNA"/>
</dbReference>
<dbReference type="HOGENOM" id="CLU_1802935_0_0_3"/>
<dbReference type="RefSeq" id="WP_012596065.1">
    <property type="nucleotide sequence ID" value="NC_011726.1"/>
</dbReference>
<dbReference type="AlphaFoldDB" id="B7JUU7"/>
<dbReference type="OrthoDB" id="308933at2"/>
<evidence type="ECO:0000313" key="2">
    <source>
        <dbReference type="Proteomes" id="UP000008204"/>
    </source>
</evidence>
<evidence type="ECO:0000313" key="1">
    <source>
        <dbReference type="EMBL" id="ACK66799.1"/>
    </source>
</evidence>
<sequence>MQKTKEAELKLLSSQYRPECFVNIVEEIEQNLFPTSQKNVFYKLLEFTNLTKSNALILTTHSPYIINYLTLAIKGYQVWQKILSSPNAELLKQQLENIVPEASYISEEDAIVYELTEQGEIRKLSTYEGLPSDENYLNISLFG</sequence>
<gene>
    <name evidence="1" type="ordered locus">PCC8801_2799</name>
</gene>
<accession>B7JUU7</accession>
<dbReference type="Proteomes" id="UP000008204">
    <property type="component" value="Chromosome"/>
</dbReference>
<reference evidence="2" key="1">
    <citation type="journal article" date="2011" name="MBio">
        <title>Novel metabolic attributes of the genus Cyanothece, comprising a group of unicellular nitrogen-fixing Cyanobacteria.</title>
        <authorList>
            <person name="Bandyopadhyay A."/>
            <person name="Elvitigala T."/>
            <person name="Welsh E."/>
            <person name="Stockel J."/>
            <person name="Liberton M."/>
            <person name="Min H."/>
            <person name="Sherman L.A."/>
            <person name="Pakrasi H.B."/>
        </authorList>
    </citation>
    <scope>NUCLEOTIDE SEQUENCE [LARGE SCALE GENOMIC DNA]</scope>
    <source>
        <strain evidence="2">PCC 8801</strain>
    </source>
</reference>
<evidence type="ECO:0008006" key="3">
    <source>
        <dbReference type="Google" id="ProtNLM"/>
    </source>
</evidence>
<dbReference type="eggNOG" id="COG3950">
    <property type="taxonomic scope" value="Bacteria"/>
</dbReference>
<protein>
    <recommendedName>
        <fullName evidence="3">AAA domain-containing protein</fullName>
    </recommendedName>
</protein>
<dbReference type="KEGG" id="cyp:PCC8801_2799"/>
<organism evidence="1 2">
    <name type="scientific">Rippkaea orientalis (strain PCC 8801 / RF-1)</name>
    <name type="common">Cyanothece sp. (strain PCC 8801)</name>
    <dbReference type="NCBI Taxonomy" id="41431"/>
    <lineage>
        <taxon>Bacteria</taxon>
        <taxon>Bacillati</taxon>
        <taxon>Cyanobacteriota</taxon>
        <taxon>Cyanophyceae</taxon>
        <taxon>Oscillatoriophycideae</taxon>
        <taxon>Chroococcales</taxon>
        <taxon>Aphanothecaceae</taxon>
        <taxon>Rippkaea</taxon>
        <taxon>Rippkaea orientalis</taxon>
    </lineage>
</organism>
<proteinExistence type="predicted"/>
<name>B7JUU7_RIPO1</name>
<keyword evidence="2" id="KW-1185">Reference proteome</keyword>